<name>A0A834TWN7_9FABA</name>
<dbReference type="Gene3D" id="3.10.20.90">
    <property type="entry name" value="Phosphatidylinositol 3-kinase Catalytic Subunit, Chain A, domain 1"/>
    <property type="match status" value="1"/>
</dbReference>
<dbReference type="Pfam" id="PF02179">
    <property type="entry name" value="BAG"/>
    <property type="match status" value="1"/>
</dbReference>
<dbReference type="PANTHER" id="PTHR12329:SF46">
    <property type="entry name" value="BCL-2-ASSOCIATED ATHANOGENE PROTEIN"/>
    <property type="match status" value="1"/>
</dbReference>
<feature type="compositionally biased region" description="Polar residues" evidence="3">
    <location>
        <begin position="220"/>
        <end position="236"/>
    </location>
</feature>
<keyword evidence="1" id="KW-0143">Chaperone</keyword>
<evidence type="ECO:0000313" key="6">
    <source>
        <dbReference type="EMBL" id="KAF7825509.1"/>
    </source>
</evidence>
<sequence>MIFSDIPTPTPLQNDDAEWDMTTGGVFGQRDDVGVDDHSDVRMIRITVFHHSSQHDLLLPAESTFGDVKRLLVHKTGLKPEEQTLFFRGNERQNEEHLHLEGVKDKSRMFVFESPFSQVSKLEQSRNHLQMSKASEAVAGVRTEVDKLSERLAALEVAVNGETKIAENEFIMLAELLMRQLLKLDTIEAEGEARLQRKAEVCRVQNLVDTLDSLKERNSKPSSNNGNASSVTTEETFPSGMGSLNAPPLMSSSGKVTPDLKQSDYSANREFKLPGRGQSMDTNIRRALARKRVRHSDESLGKAGDAKYGLTELSKGAQVQFEQRVENKTTPLEDPQSSHQRESKEEFERGTTSQASGLEEATALAQPKVHINEHATTKDAQTQIKGEIIRKLLVLKSLSRLKPDDDKVGNGDVINAIPQVVSQTEETTSEHSTRGEIPTPTNPHAEIAHKNFFPISAPMQNGFPTLTVPPAEIARKAFFSSILAPTQGAPSQEGEVLSGEPHSHSSAQPPIAGESTTSAESVIRCPIVGRQGLYYPPPAFFTPPPLGQITPSLSTSKYSSEEATYVNVTEILKLISPSSTNPTSHSPVSLAATAAPASATSNVARSVAELCGLDDKVTKLMETAFNKYPNLMIIRSDRRKTFIRWMFRSLSDLLQLLSTASTGTLDVPKMTEIENVLRELETFGFDAGFIYEMRLQVREARFAIDNANFDLKALCSKAEELNLEIEIMESNIAAAKAEVAQVEAKINTLCDFVEDNRTPVFKWIQ</sequence>
<dbReference type="EMBL" id="JAAIUW010000006">
    <property type="protein sequence ID" value="KAF7825509.1"/>
    <property type="molecule type" value="Genomic_DNA"/>
</dbReference>
<feature type="compositionally biased region" description="Polar residues" evidence="3">
    <location>
        <begin position="504"/>
        <end position="519"/>
    </location>
</feature>
<feature type="region of interest" description="Disordered" evidence="3">
    <location>
        <begin position="213"/>
        <end position="261"/>
    </location>
</feature>
<dbReference type="GO" id="GO:0005737">
    <property type="term" value="C:cytoplasm"/>
    <property type="evidence" value="ECO:0007669"/>
    <property type="project" value="TreeGrafter"/>
</dbReference>
<dbReference type="OrthoDB" id="1425347at2759"/>
<evidence type="ECO:0000259" key="5">
    <source>
        <dbReference type="PROSITE" id="PS51035"/>
    </source>
</evidence>
<evidence type="ECO:0000256" key="3">
    <source>
        <dbReference type="SAM" id="MobiDB-lite"/>
    </source>
</evidence>
<keyword evidence="2" id="KW-0175">Coiled coil</keyword>
<dbReference type="GO" id="GO:0050821">
    <property type="term" value="P:protein stabilization"/>
    <property type="evidence" value="ECO:0007669"/>
    <property type="project" value="TreeGrafter"/>
</dbReference>
<accession>A0A834TWN7</accession>
<evidence type="ECO:0000313" key="7">
    <source>
        <dbReference type="Proteomes" id="UP000634136"/>
    </source>
</evidence>
<feature type="region of interest" description="Disordered" evidence="3">
    <location>
        <begin position="486"/>
        <end position="519"/>
    </location>
</feature>
<comment type="caution">
    <text evidence="6">The sequence shown here is derived from an EMBL/GenBank/DDBJ whole genome shotgun (WGS) entry which is preliminary data.</text>
</comment>
<dbReference type="GO" id="GO:0051087">
    <property type="term" value="F:protein-folding chaperone binding"/>
    <property type="evidence" value="ECO:0007669"/>
    <property type="project" value="InterPro"/>
</dbReference>
<dbReference type="Proteomes" id="UP000634136">
    <property type="component" value="Unassembled WGS sequence"/>
</dbReference>
<gene>
    <name evidence="6" type="ORF">G2W53_016673</name>
</gene>
<dbReference type="Gene3D" id="1.20.58.120">
    <property type="entry name" value="BAG domain"/>
    <property type="match status" value="1"/>
</dbReference>
<dbReference type="PROSITE" id="PS50053">
    <property type="entry name" value="UBIQUITIN_2"/>
    <property type="match status" value="1"/>
</dbReference>
<dbReference type="PANTHER" id="PTHR12329">
    <property type="entry name" value="BCL2-ASSOCIATED ATHANOGENE"/>
    <property type="match status" value="1"/>
</dbReference>
<dbReference type="SUPFAM" id="SSF63491">
    <property type="entry name" value="BAG domain"/>
    <property type="match status" value="1"/>
</dbReference>
<dbReference type="InterPro" id="IPR029071">
    <property type="entry name" value="Ubiquitin-like_domsf"/>
</dbReference>
<dbReference type="InterPro" id="IPR003103">
    <property type="entry name" value="BAG_domain"/>
</dbReference>
<feature type="coiled-coil region" evidence="2">
    <location>
        <begin position="131"/>
        <end position="158"/>
    </location>
</feature>
<dbReference type="InterPro" id="IPR036533">
    <property type="entry name" value="BAG_dom_sf"/>
</dbReference>
<protein>
    <submittedName>
        <fullName evidence="6">BAG family molecular chaperone regulator 4-like</fullName>
    </submittedName>
</protein>
<dbReference type="SUPFAM" id="SSF54236">
    <property type="entry name" value="Ubiquitin-like"/>
    <property type="match status" value="1"/>
</dbReference>
<dbReference type="SMART" id="SM00264">
    <property type="entry name" value="BAG"/>
    <property type="match status" value="1"/>
</dbReference>
<organism evidence="6 7">
    <name type="scientific">Senna tora</name>
    <dbReference type="NCBI Taxonomy" id="362788"/>
    <lineage>
        <taxon>Eukaryota</taxon>
        <taxon>Viridiplantae</taxon>
        <taxon>Streptophyta</taxon>
        <taxon>Embryophyta</taxon>
        <taxon>Tracheophyta</taxon>
        <taxon>Spermatophyta</taxon>
        <taxon>Magnoliopsida</taxon>
        <taxon>eudicotyledons</taxon>
        <taxon>Gunneridae</taxon>
        <taxon>Pentapetalae</taxon>
        <taxon>rosids</taxon>
        <taxon>fabids</taxon>
        <taxon>Fabales</taxon>
        <taxon>Fabaceae</taxon>
        <taxon>Caesalpinioideae</taxon>
        <taxon>Cassia clade</taxon>
        <taxon>Senna</taxon>
    </lineage>
</organism>
<evidence type="ECO:0000259" key="4">
    <source>
        <dbReference type="PROSITE" id="PS50053"/>
    </source>
</evidence>
<evidence type="ECO:0000256" key="2">
    <source>
        <dbReference type="SAM" id="Coils"/>
    </source>
</evidence>
<feature type="coiled-coil region" evidence="2">
    <location>
        <begin position="704"/>
        <end position="745"/>
    </location>
</feature>
<dbReference type="PROSITE" id="PS51035">
    <property type="entry name" value="BAG"/>
    <property type="match status" value="1"/>
</dbReference>
<dbReference type="GO" id="GO:0000774">
    <property type="term" value="F:adenyl-nucleotide exchange factor activity"/>
    <property type="evidence" value="ECO:0007669"/>
    <property type="project" value="TreeGrafter"/>
</dbReference>
<dbReference type="AlphaFoldDB" id="A0A834TWN7"/>
<proteinExistence type="predicted"/>
<feature type="domain" description="BAG" evidence="5">
    <location>
        <begin position="134"/>
        <end position="215"/>
    </location>
</feature>
<keyword evidence="7" id="KW-1185">Reference proteome</keyword>
<dbReference type="InterPro" id="IPR000626">
    <property type="entry name" value="Ubiquitin-like_dom"/>
</dbReference>
<feature type="compositionally biased region" description="Basic and acidic residues" evidence="3">
    <location>
        <begin position="339"/>
        <end position="349"/>
    </location>
</feature>
<evidence type="ECO:0000256" key="1">
    <source>
        <dbReference type="ARBA" id="ARBA00023186"/>
    </source>
</evidence>
<feature type="domain" description="Ubiquitin-like" evidence="4">
    <location>
        <begin position="44"/>
        <end position="111"/>
    </location>
</feature>
<feature type="region of interest" description="Disordered" evidence="3">
    <location>
        <begin position="1"/>
        <end position="20"/>
    </location>
</feature>
<reference evidence="6" key="1">
    <citation type="submission" date="2020-09" db="EMBL/GenBank/DDBJ databases">
        <title>Genome-Enabled Discovery of Anthraquinone Biosynthesis in Senna tora.</title>
        <authorList>
            <person name="Kang S.-H."/>
            <person name="Pandey R.P."/>
            <person name="Lee C.-M."/>
            <person name="Sim J.-S."/>
            <person name="Jeong J.-T."/>
            <person name="Choi B.-S."/>
            <person name="Jung M."/>
            <person name="Ginzburg D."/>
            <person name="Zhao K."/>
            <person name="Won S.Y."/>
            <person name="Oh T.-J."/>
            <person name="Yu Y."/>
            <person name="Kim N.-H."/>
            <person name="Lee O.R."/>
            <person name="Lee T.-H."/>
            <person name="Bashyal P."/>
            <person name="Kim T.-S."/>
            <person name="Lee W.-H."/>
            <person name="Kawkins C."/>
            <person name="Kim C.-K."/>
            <person name="Kim J.S."/>
            <person name="Ahn B.O."/>
            <person name="Rhee S.Y."/>
            <person name="Sohng J.K."/>
        </authorList>
    </citation>
    <scope>NUCLEOTIDE SEQUENCE</scope>
    <source>
        <tissue evidence="6">Leaf</tissue>
    </source>
</reference>
<dbReference type="InterPro" id="IPR039773">
    <property type="entry name" value="BAG_chaperone_regulator"/>
</dbReference>
<feature type="region of interest" description="Disordered" evidence="3">
    <location>
        <begin position="327"/>
        <end position="355"/>
    </location>
</feature>
<feature type="region of interest" description="Disordered" evidence="3">
    <location>
        <begin position="422"/>
        <end position="441"/>
    </location>
</feature>